<feature type="region of interest" description="Disordered" evidence="1">
    <location>
        <begin position="1"/>
        <end position="20"/>
    </location>
</feature>
<dbReference type="AlphaFoldDB" id="A0A3M5WM72"/>
<evidence type="ECO:0000313" key="2">
    <source>
        <dbReference type="EMBL" id="RMU71751.1"/>
    </source>
</evidence>
<dbReference type="Proteomes" id="UP000274315">
    <property type="component" value="Unassembled WGS sequence"/>
</dbReference>
<feature type="compositionally biased region" description="Low complexity" evidence="1">
    <location>
        <begin position="1"/>
        <end position="12"/>
    </location>
</feature>
<dbReference type="EMBL" id="RBUF01000467">
    <property type="protein sequence ID" value="RMU71751.1"/>
    <property type="molecule type" value="Genomic_DNA"/>
</dbReference>
<protein>
    <submittedName>
        <fullName evidence="2">Uncharacterized protein</fullName>
    </submittedName>
</protein>
<accession>A0A3M5WM72</accession>
<evidence type="ECO:0000256" key="1">
    <source>
        <dbReference type="SAM" id="MobiDB-lite"/>
    </source>
</evidence>
<organism evidence="2 3">
    <name type="scientific">Pseudomonas syringae pv. aptata</name>
    <dbReference type="NCBI Taxonomy" id="83167"/>
    <lineage>
        <taxon>Bacteria</taxon>
        <taxon>Pseudomonadati</taxon>
        <taxon>Pseudomonadota</taxon>
        <taxon>Gammaproteobacteria</taxon>
        <taxon>Pseudomonadales</taxon>
        <taxon>Pseudomonadaceae</taxon>
        <taxon>Pseudomonas</taxon>
        <taxon>Pseudomonas syringae</taxon>
    </lineage>
</organism>
<reference evidence="2 3" key="1">
    <citation type="submission" date="2018-08" db="EMBL/GenBank/DDBJ databases">
        <title>Recombination of ecologically and evolutionarily significant loci maintains genetic cohesion in the Pseudomonas syringae species complex.</title>
        <authorList>
            <person name="Dillon M."/>
            <person name="Thakur S."/>
            <person name="Almeida R.N.D."/>
            <person name="Weir B.S."/>
            <person name="Guttman D.S."/>
        </authorList>
    </citation>
    <scope>NUCLEOTIDE SEQUENCE [LARGE SCALE GENOMIC DNA]</scope>
    <source>
        <strain evidence="2 3">ICMP 11935</strain>
    </source>
</reference>
<name>A0A3M5WM72_PSEAP</name>
<proteinExistence type="predicted"/>
<sequence>MSSASSSLSSHTPRPPSRALSACACSRHSASGTIRSSQFDRLSKVVSLGNRCQVSSMTSLFLMIRCIDALLERVNANTLVGVDETLVFGPFFNVDVDQLLDHVRHRLLRKGGAENLAQARVTAGAAAKRDLIELFTFLVHAQHADMADMVVPAGVHAAGDIQVQLADIEQVVQIVETTLDGFGDRDRLGIGQRAEITARAADDVGQKANVRCGKTIVAQLVPQGEQLTLLDIGKDDVLLVRGAQLTEAVAIGQVGDGVQLLVGHIARSDASWLERQGHGNVARLLVRQHIALTPASEAGMLSIQRCQFSVLIAECLVLRVDEVPGHALHFGFGQGGLTATQVSHFSVDLGGKYFRGQRLDQNLDSRLVLVVATAIAVVDPQDGVQVAQQVLPRQELIDEGADDRCTAKAATHQNAEAQLARFVAQWLEADVMHFDGCAVTGRTIDRNLELTRQVSEFRVEGGPLTDDLAPWARVYQFICRHTGKLVGGDVAQAVAAGLDSVHLHGGQFSKNIGNIFKCRPVELYVLTGTDVRVAFIVVARNFRHHARLARGQLTVGYGDAQHWREALNIKTVLQAQRSKLFFAQFPAQVASGLIPELLDAVLDDLLIVIVVYVHIGPVLRLRHEAGQWRQSGKSPLLVVPCFIWSILRARPRTPRGAKATIAVCSYR</sequence>
<gene>
    <name evidence="2" type="ORF">ALP24_05638</name>
</gene>
<evidence type="ECO:0000313" key="3">
    <source>
        <dbReference type="Proteomes" id="UP000274315"/>
    </source>
</evidence>
<comment type="caution">
    <text evidence="2">The sequence shown here is derived from an EMBL/GenBank/DDBJ whole genome shotgun (WGS) entry which is preliminary data.</text>
</comment>